<dbReference type="Proteomes" id="UP001283341">
    <property type="component" value="Unassembled WGS sequence"/>
</dbReference>
<keyword evidence="8" id="KW-1185">Reference proteome</keyword>
<dbReference type="InterPro" id="IPR005178">
    <property type="entry name" value="Ostalpha/TMEM184C"/>
</dbReference>
<feature type="compositionally biased region" description="Low complexity" evidence="5">
    <location>
        <begin position="562"/>
        <end position="576"/>
    </location>
</feature>
<keyword evidence="2 6" id="KW-0812">Transmembrane</keyword>
<feature type="region of interest" description="Disordered" evidence="5">
    <location>
        <begin position="360"/>
        <end position="387"/>
    </location>
</feature>
<feature type="transmembrane region" description="Helical" evidence="6">
    <location>
        <begin position="267"/>
        <end position="289"/>
    </location>
</feature>
<feature type="compositionally biased region" description="Polar residues" evidence="5">
    <location>
        <begin position="510"/>
        <end position="520"/>
    </location>
</feature>
<accession>A0AAE0HSF0</accession>
<organism evidence="7 8">
    <name type="scientific">Apodospora peruviana</name>
    <dbReference type="NCBI Taxonomy" id="516989"/>
    <lineage>
        <taxon>Eukaryota</taxon>
        <taxon>Fungi</taxon>
        <taxon>Dikarya</taxon>
        <taxon>Ascomycota</taxon>
        <taxon>Pezizomycotina</taxon>
        <taxon>Sordariomycetes</taxon>
        <taxon>Sordariomycetidae</taxon>
        <taxon>Sordariales</taxon>
        <taxon>Lasiosphaeriaceae</taxon>
        <taxon>Apodospora</taxon>
    </lineage>
</organism>
<evidence type="ECO:0000256" key="2">
    <source>
        <dbReference type="ARBA" id="ARBA00022692"/>
    </source>
</evidence>
<gene>
    <name evidence="7" type="ORF">B0H66DRAFT_618408</name>
</gene>
<feature type="compositionally biased region" description="Low complexity" evidence="5">
    <location>
        <begin position="434"/>
        <end position="470"/>
    </location>
</feature>
<feature type="compositionally biased region" description="Low complexity" evidence="5">
    <location>
        <begin position="521"/>
        <end position="539"/>
    </location>
</feature>
<feature type="transmembrane region" description="Helical" evidence="6">
    <location>
        <begin position="32"/>
        <end position="51"/>
    </location>
</feature>
<dbReference type="PANTHER" id="PTHR23423">
    <property type="entry name" value="ORGANIC SOLUTE TRANSPORTER-RELATED"/>
    <property type="match status" value="1"/>
</dbReference>
<feature type="region of interest" description="Disordered" evidence="5">
    <location>
        <begin position="426"/>
        <end position="583"/>
    </location>
</feature>
<dbReference type="SMART" id="SM01417">
    <property type="entry name" value="Solute_trans_a"/>
    <property type="match status" value="1"/>
</dbReference>
<feature type="transmembrane region" description="Helical" evidence="6">
    <location>
        <begin position="71"/>
        <end position="90"/>
    </location>
</feature>
<name>A0AAE0HSF0_9PEZI</name>
<feature type="transmembrane region" description="Helical" evidence="6">
    <location>
        <begin position="224"/>
        <end position="247"/>
    </location>
</feature>
<dbReference type="EMBL" id="JAUEDM010000029">
    <property type="protein sequence ID" value="KAK3311757.1"/>
    <property type="molecule type" value="Genomic_DNA"/>
</dbReference>
<reference evidence="7" key="1">
    <citation type="journal article" date="2023" name="Mol. Phylogenet. Evol.">
        <title>Genome-scale phylogeny and comparative genomics of the fungal order Sordariales.</title>
        <authorList>
            <person name="Hensen N."/>
            <person name="Bonometti L."/>
            <person name="Westerberg I."/>
            <person name="Brannstrom I.O."/>
            <person name="Guillou S."/>
            <person name="Cros-Aarteil S."/>
            <person name="Calhoun S."/>
            <person name="Haridas S."/>
            <person name="Kuo A."/>
            <person name="Mondo S."/>
            <person name="Pangilinan J."/>
            <person name="Riley R."/>
            <person name="LaButti K."/>
            <person name="Andreopoulos B."/>
            <person name="Lipzen A."/>
            <person name="Chen C."/>
            <person name="Yan M."/>
            <person name="Daum C."/>
            <person name="Ng V."/>
            <person name="Clum A."/>
            <person name="Steindorff A."/>
            <person name="Ohm R.A."/>
            <person name="Martin F."/>
            <person name="Silar P."/>
            <person name="Natvig D.O."/>
            <person name="Lalanne C."/>
            <person name="Gautier V."/>
            <person name="Ament-Velasquez S.L."/>
            <person name="Kruys A."/>
            <person name="Hutchinson M.I."/>
            <person name="Powell A.J."/>
            <person name="Barry K."/>
            <person name="Miller A.N."/>
            <person name="Grigoriev I.V."/>
            <person name="Debuchy R."/>
            <person name="Gladieux P."/>
            <person name="Hiltunen Thoren M."/>
            <person name="Johannesson H."/>
        </authorList>
    </citation>
    <scope>NUCLEOTIDE SEQUENCE</scope>
    <source>
        <strain evidence="7">CBS 118394</strain>
    </source>
</reference>
<feature type="transmembrane region" description="Helical" evidence="6">
    <location>
        <begin position="188"/>
        <end position="212"/>
    </location>
</feature>
<evidence type="ECO:0000313" key="7">
    <source>
        <dbReference type="EMBL" id="KAK3311757.1"/>
    </source>
</evidence>
<dbReference type="Pfam" id="PF03619">
    <property type="entry name" value="Solute_trans_a"/>
    <property type="match status" value="2"/>
</dbReference>
<comment type="caution">
    <text evidence="7">The sequence shown here is derived from an EMBL/GenBank/DDBJ whole genome shotgun (WGS) entry which is preliminary data.</text>
</comment>
<evidence type="ECO:0000256" key="1">
    <source>
        <dbReference type="ARBA" id="ARBA00004141"/>
    </source>
</evidence>
<evidence type="ECO:0000256" key="6">
    <source>
        <dbReference type="SAM" id="Phobius"/>
    </source>
</evidence>
<reference evidence="7" key="2">
    <citation type="submission" date="2023-06" db="EMBL/GenBank/DDBJ databases">
        <authorList>
            <consortium name="Lawrence Berkeley National Laboratory"/>
            <person name="Haridas S."/>
            <person name="Hensen N."/>
            <person name="Bonometti L."/>
            <person name="Westerberg I."/>
            <person name="Brannstrom I.O."/>
            <person name="Guillou S."/>
            <person name="Cros-Aarteil S."/>
            <person name="Calhoun S."/>
            <person name="Kuo A."/>
            <person name="Mondo S."/>
            <person name="Pangilinan J."/>
            <person name="Riley R."/>
            <person name="Labutti K."/>
            <person name="Andreopoulos B."/>
            <person name="Lipzen A."/>
            <person name="Chen C."/>
            <person name="Yanf M."/>
            <person name="Daum C."/>
            <person name="Ng V."/>
            <person name="Clum A."/>
            <person name="Steindorff A."/>
            <person name="Ohm R."/>
            <person name="Martin F."/>
            <person name="Silar P."/>
            <person name="Natvig D."/>
            <person name="Lalanne C."/>
            <person name="Gautier V."/>
            <person name="Ament-Velasquez S.L."/>
            <person name="Kruys A."/>
            <person name="Hutchinson M.I."/>
            <person name="Powell A.J."/>
            <person name="Barry K."/>
            <person name="Miller A.N."/>
            <person name="Grigoriev I.V."/>
            <person name="Debuchy R."/>
            <person name="Gladieux P."/>
            <person name="Thoren M.H."/>
            <person name="Johannesson H."/>
        </authorList>
    </citation>
    <scope>NUCLEOTIDE SEQUENCE</scope>
    <source>
        <strain evidence="7">CBS 118394</strain>
    </source>
</reference>
<proteinExistence type="predicted"/>
<keyword evidence="3 6" id="KW-1133">Transmembrane helix</keyword>
<dbReference type="GO" id="GO:0016020">
    <property type="term" value="C:membrane"/>
    <property type="evidence" value="ECO:0007669"/>
    <property type="project" value="UniProtKB-SubCell"/>
</dbReference>
<protein>
    <submittedName>
        <fullName evidence="7">Organic solute transporter Ostalpha-domain-containing protein</fullName>
    </submittedName>
</protein>
<evidence type="ECO:0000256" key="4">
    <source>
        <dbReference type="ARBA" id="ARBA00023136"/>
    </source>
</evidence>
<evidence type="ECO:0000256" key="5">
    <source>
        <dbReference type="SAM" id="MobiDB-lite"/>
    </source>
</evidence>
<feature type="compositionally biased region" description="Polar residues" evidence="5">
    <location>
        <begin position="378"/>
        <end position="387"/>
    </location>
</feature>
<keyword evidence="4 6" id="KW-0472">Membrane</keyword>
<comment type="subcellular location">
    <subcellularLocation>
        <location evidence="1">Membrane</location>
        <topology evidence="1">Multi-pass membrane protein</topology>
    </subcellularLocation>
</comment>
<sequence length="583" mass="65847">MVNFTCNSTLEELRILPDSEIPIAGTLTFHQLALIIGGASALVAIILSLYLIMMHATHYTVPGEQKQIMRILFMVPVYAASSFLMIRFYWHAIYFQVICDCYEAFAISSFFSLLCHYMKPDLHDQKEYFRNMSPIAPWVWPLNWFAKCCGGQRGPWRTPRSGLTWFNIFGSYFGRYCESSNSPVFSHIWIVVVQSVAVTIAMYCVIQFYVQLRNTEQLKPNQPFLKVLAIKLVIFLSFWQSMAISVGTSTLNLVHPNQVLAYPDIKVGIPSLLLCFEMACFAVLHLWAFPYRGYLPKNNGAPKQGGFLGFRALWDAVFIWDVVKGFGRGMRWLFVGVKHRHHDVSYQAPRKDSATAVDMDDLSYKGNGGDNGHAENFGMSQAGGNTSTAHLPIATQFRASRYGRDQMGMMPTQTKEERAGLIQNAQPNPLHQTSSPPAAAAASSSPYYQDQHHAQQQYDGRSNSSGSAGMPSPPSDYVVVDMPQTHPAQHQHKRESLSTVDEESLGGWSRQGSRQDTYHPQQQQQQYQQMYAQQGQQQQTNPRNSTQMRIGEALWGNSRPSQPQQQQQQQQQQQDQGYGGPPR</sequence>
<evidence type="ECO:0000313" key="8">
    <source>
        <dbReference type="Proteomes" id="UP001283341"/>
    </source>
</evidence>
<evidence type="ECO:0000256" key="3">
    <source>
        <dbReference type="ARBA" id="ARBA00022989"/>
    </source>
</evidence>
<dbReference type="AlphaFoldDB" id="A0AAE0HSF0"/>